<dbReference type="CDD" id="cd00112">
    <property type="entry name" value="LDLa"/>
    <property type="match status" value="1"/>
</dbReference>
<keyword evidence="1" id="KW-1015">Disulfide bond</keyword>
<dbReference type="Pfam" id="PF12999">
    <property type="entry name" value="PRKCSH-like"/>
    <property type="match status" value="1"/>
</dbReference>
<comment type="caution">
    <text evidence="4">The sequence shown here is derived from an EMBL/GenBank/DDBJ whole genome shotgun (WGS) entry which is preliminary data.</text>
</comment>
<dbReference type="InterPro" id="IPR036055">
    <property type="entry name" value="LDL_receptor-like_sf"/>
</dbReference>
<evidence type="ECO:0000256" key="1">
    <source>
        <dbReference type="ARBA" id="ARBA00023157"/>
    </source>
</evidence>
<evidence type="ECO:0000259" key="3">
    <source>
        <dbReference type="Pfam" id="PF12999"/>
    </source>
</evidence>
<name>A0A9W6ZT69_9STRA</name>
<dbReference type="InterPro" id="IPR028146">
    <property type="entry name" value="PRKCSH_N"/>
</dbReference>
<evidence type="ECO:0000313" key="4">
    <source>
        <dbReference type="EMBL" id="GMH60012.1"/>
    </source>
</evidence>
<evidence type="ECO:0000313" key="5">
    <source>
        <dbReference type="Proteomes" id="UP001165085"/>
    </source>
</evidence>
<reference evidence="5" key="1">
    <citation type="journal article" date="2023" name="Commun. Biol.">
        <title>Genome analysis of Parmales, the sister group of diatoms, reveals the evolutionary specialization of diatoms from phago-mixotrophs to photoautotrophs.</title>
        <authorList>
            <person name="Ban H."/>
            <person name="Sato S."/>
            <person name="Yoshikawa S."/>
            <person name="Yamada K."/>
            <person name="Nakamura Y."/>
            <person name="Ichinomiya M."/>
            <person name="Sato N."/>
            <person name="Blanc-Mathieu R."/>
            <person name="Endo H."/>
            <person name="Kuwata A."/>
            <person name="Ogata H."/>
        </authorList>
    </citation>
    <scope>NUCLEOTIDE SEQUENCE [LARGE SCALE GENOMIC DNA]</scope>
    <source>
        <strain evidence="5">NIES 3701</strain>
    </source>
</reference>
<dbReference type="SUPFAM" id="SSF57424">
    <property type="entry name" value="LDL receptor-like module"/>
    <property type="match status" value="1"/>
</dbReference>
<sequence>MRTTQRPLRRSPGLPQYIAIAFIVFLALFSGTLVLFHSSLPNLSPETFDEDKFAQDFLDHDVHPEPVGERPEWKQKIGVGRKENIRKIDTLNCDAPQASHPQVNDNYCDCVGSGADETSTSACSAYNIKRKVFQCPKNGAMIYASRIDDGVCDCCDGSDELHNDFVVCPNTCPSLRGEGFI</sequence>
<dbReference type="PANTHER" id="PTHR12630:SF1">
    <property type="entry name" value="GLUCOSIDASE 2 SUBUNIT BETA"/>
    <property type="match status" value="1"/>
</dbReference>
<feature type="domain" description="Glucosidase II beta subunit N-terminal" evidence="3">
    <location>
        <begin position="91"/>
        <end position="174"/>
    </location>
</feature>
<keyword evidence="5" id="KW-1185">Reference proteome</keyword>
<organism evidence="4 5">
    <name type="scientific">Triparma strigata</name>
    <dbReference type="NCBI Taxonomy" id="1606541"/>
    <lineage>
        <taxon>Eukaryota</taxon>
        <taxon>Sar</taxon>
        <taxon>Stramenopiles</taxon>
        <taxon>Ochrophyta</taxon>
        <taxon>Bolidophyceae</taxon>
        <taxon>Parmales</taxon>
        <taxon>Triparmaceae</taxon>
        <taxon>Triparma</taxon>
    </lineage>
</organism>
<dbReference type="GO" id="GO:0017177">
    <property type="term" value="C:glucosidase II complex"/>
    <property type="evidence" value="ECO:0007669"/>
    <property type="project" value="TreeGrafter"/>
</dbReference>
<feature type="transmembrane region" description="Helical" evidence="2">
    <location>
        <begin position="17"/>
        <end position="36"/>
    </location>
</feature>
<accession>A0A9W6ZT69</accession>
<dbReference type="Proteomes" id="UP001165085">
    <property type="component" value="Unassembled WGS sequence"/>
</dbReference>
<dbReference type="OrthoDB" id="28322at2759"/>
<dbReference type="PANTHER" id="PTHR12630">
    <property type="entry name" value="N-LINKED OLIGOSACCHARIDE PROCESSING"/>
    <property type="match status" value="1"/>
</dbReference>
<dbReference type="InterPro" id="IPR039794">
    <property type="entry name" value="Gtb1-like"/>
</dbReference>
<dbReference type="InterPro" id="IPR002172">
    <property type="entry name" value="LDrepeatLR_classA_rpt"/>
</dbReference>
<dbReference type="EMBL" id="BRXY01000062">
    <property type="protein sequence ID" value="GMH60012.1"/>
    <property type="molecule type" value="Genomic_DNA"/>
</dbReference>
<keyword evidence="2" id="KW-0812">Transmembrane</keyword>
<evidence type="ECO:0000256" key="2">
    <source>
        <dbReference type="SAM" id="Phobius"/>
    </source>
</evidence>
<dbReference type="AlphaFoldDB" id="A0A9W6ZT69"/>
<protein>
    <recommendedName>
        <fullName evidence="3">Glucosidase II beta subunit N-terminal domain-containing protein</fullName>
    </recommendedName>
</protein>
<dbReference type="GO" id="GO:0006491">
    <property type="term" value="P:N-glycan processing"/>
    <property type="evidence" value="ECO:0007669"/>
    <property type="project" value="TreeGrafter"/>
</dbReference>
<keyword evidence="2" id="KW-0472">Membrane</keyword>
<keyword evidence="2" id="KW-1133">Transmembrane helix</keyword>
<proteinExistence type="predicted"/>
<gene>
    <name evidence="4" type="ORF">TrST_g7683</name>
</gene>